<evidence type="ECO:0000313" key="19">
    <source>
        <dbReference type="Proteomes" id="UP001500729"/>
    </source>
</evidence>
<dbReference type="NCBIfam" id="NF005057">
    <property type="entry name" value="PRK06464.1"/>
    <property type="match status" value="1"/>
</dbReference>
<evidence type="ECO:0000256" key="9">
    <source>
        <dbReference type="ARBA" id="ARBA00022741"/>
    </source>
</evidence>
<feature type="domain" description="PEP-utilising enzyme mobile" evidence="15">
    <location>
        <begin position="356"/>
        <end position="426"/>
    </location>
</feature>
<reference evidence="18 19" key="1">
    <citation type="journal article" date="2019" name="Int. J. Syst. Evol. Microbiol.">
        <title>The Global Catalogue of Microorganisms (GCM) 10K type strain sequencing project: providing services to taxonomists for standard genome sequencing and annotation.</title>
        <authorList>
            <consortium name="The Broad Institute Genomics Platform"/>
            <consortium name="The Broad Institute Genome Sequencing Center for Infectious Disease"/>
            <person name="Wu L."/>
            <person name="Ma J."/>
        </authorList>
    </citation>
    <scope>NUCLEOTIDE SEQUENCE [LARGE SCALE GENOMIC DNA]</scope>
    <source>
        <strain evidence="18 19">JCM 10303</strain>
    </source>
</reference>
<keyword evidence="9" id="KW-0547">Nucleotide-binding</keyword>
<comment type="similarity">
    <text evidence="4">Belongs to the PEP-utilizing enzyme family.</text>
</comment>
<dbReference type="PANTHER" id="PTHR43030">
    <property type="entry name" value="PHOSPHOENOLPYRUVATE SYNTHASE"/>
    <property type="match status" value="1"/>
</dbReference>
<dbReference type="InterPro" id="IPR000121">
    <property type="entry name" value="PEP_util_C"/>
</dbReference>
<dbReference type="NCBIfam" id="TIGR01418">
    <property type="entry name" value="PEP_synth"/>
    <property type="match status" value="1"/>
</dbReference>
<dbReference type="Gene3D" id="3.30.470.20">
    <property type="entry name" value="ATP-grasp fold, B domain"/>
    <property type="match status" value="1"/>
</dbReference>
<evidence type="ECO:0000256" key="12">
    <source>
        <dbReference type="ARBA" id="ARBA00022842"/>
    </source>
</evidence>
<gene>
    <name evidence="18" type="primary">ppsA_1</name>
    <name evidence="18" type="ORF">GCM10009533_36280</name>
</gene>
<evidence type="ECO:0000256" key="3">
    <source>
        <dbReference type="ARBA" id="ARBA00004742"/>
    </source>
</evidence>
<dbReference type="InterPro" id="IPR036637">
    <property type="entry name" value="Phosphohistidine_dom_sf"/>
</dbReference>
<dbReference type="InterPro" id="IPR023151">
    <property type="entry name" value="PEP_util_CS"/>
</dbReference>
<dbReference type="InterPro" id="IPR006319">
    <property type="entry name" value="PEP_synth"/>
</dbReference>
<dbReference type="PIRSF" id="PIRSF000854">
    <property type="entry name" value="PEP_synthase"/>
    <property type="match status" value="1"/>
</dbReference>
<evidence type="ECO:0000256" key="2">
    <source>
        <dbReference type="ARBA" id="ARBA00002988"/>
    </source>
</evidence>
<dbReference type="InterPro" id="IPR018274">
    <property type="entry name" value="PEP_util_AS"/>
</dbReference>
<dbReference type="SUPFAM" id="SSF56059">
    <property type="entry name" value="Glutathione synthetase ATP-binding domain-like"/>
    <property type="match status" value="1"/>
</dbReference>
<evidence type="ECO:0000256" key="8">
    <source>
        <dbReference type="ARBA" id="ARBA00022723"/>
    </source>
</evidence>
<feature type="domain" description="PEP-utilising enzyme C-terminal" evidence="17">
    <location>
        <begin position="455"/>
        <end position="740"/>
    </location>
</feature>
<dbReference type="SUPFAM" id="SSF51621">
    <property type="entry name" value="Phosphoenolpyruvate/pyruvate domain"/>
    <property type="match status" value="1"/>
</dbReference>
<evidence type="ECO:0000256" key="6">
    <source>
        <dbReference type="ARBA" id="ARBA00021623"/>
    </source>
</evidence>
<keyword evidence="19" id="KW-1185">Reference proteome</keyword>
<dbReference type="InterPro" id="IPR002192">
    <property type="entry name" value="PPDK_AMP/ATP-bd"/>
</dbReference>
<evidence type="ECO:0000259" key="17">
    <source>
        <dbReference type="Pfam" id="PF02896"/>
    </source>
</evidence>
<keyword evidence="12" id="KW-0460">Magnesium</keyword>
<dbReference type="InterPro" id="IPR013815">
    <property type="entry name" value="ATP_grasp_subdomain_1"/>
</dbReference>
<keyword evidence="11" id="KW-0067">ATP-binding</keyword>
<dbReference type="SUPFAM" id="SSF52009">
    <property type="entry name" value="Phosphohistidine domain"/>
    <property type="match status" value="1"/>
</dbReference>
<comment type="catalytic activity">
    <reaction evidence="14">
        <text>pyruvate + ATP + H2O = phosphoenolpyruvate + AMP + phosphate + 2 H(+)</text>
        <dbReference type="Rhea" id="RHEA:11364"/>
        <dbReference type="ChEBI" id="CHEBI:15361"/>
        <dbReference type="ChEBI" id="CHEBI:15377"/>
        <dbReference type="ChEBI" id="CHEBI:15378"/>
        <dbReference type="ChEBI" id="CHEBI:30616"/>
        <dbReference type="ChEBI" id="CHEBI:43474"/>
        <dbReference type="ChEBI" id="CHEBI:58702"/>
        <dbReference type="ChEBI" id="CHEBI:456215"/>
        <dbReference type="EC" id="2.7.9.2"/>
    </reaction>
</comment>
<dbReference type="EC" id="2.7.9.2" evidence="5"/>
<keyword evidence="8" id="KW-0479">Metal-binding</keyword>
<comment type="cofactor">
    <cofactor evidence="1">
        <name>Mg(2+)</name>
        <dbReference type="ChEBI" id="CHEBI:18420"/>
    </cofactor>
</comment>
<evidence type="ECO:0000256" key="7">
    <source>
        <dbReference type="ARBA" id="ARBA00022679"/>
    </source>
</evidence>
<evidence type="ECO:0000313" key="18">
    <source>
        <dbReference type="EMBL" id="GAA0533913.1"/>
    </source>
</evidence>
<evidence type="ECO:0000256" key="4">
    <source>
        <dbReference type="ARBA" id="ARBA00007837"/>
    </source>
</evidence>
<dbReference type="PROSITE" id="PS00742">
    <property type="entry name" value="PEP_ENZYMES_2"/>
    <property type="match status" value="1"/>
</dbReference>
<evidence type="ECO:0000256" key="10">
    <source>
        <dbReference type="ARBA" id="ARBA00022777"/>
    </source>
</evidence>
<dbReference type="Proteomes" id="UP001500729">
    <property type="component" value="Unassembled WGS sequence"/>
</dbReference>
<keyword evidence="10" id="KW-0418">Kinase</keyword>
<organism evidence="18 19">
    <name type="scientific">Saccharopolyspora erythraea</name>
    <name type="common">Streptomyces erythraeus</name>
    <dbReference type="NCBI Taxonomy" id="1836"/>
    <lineage>
        <taxon>Bacteria</taxon>
        <taxon>Bacillati</taxon>
        <taxon>Actinomycetota</taxon>
        <taxon>Actinomycetes</taxon>
        <taxon>Pseudonocardiales</taxon>
        <taxon>Pseudonocardiaceae</taxon>
        <taxon>Saccharopolyspora</taxon>
    </lineage>
</organism>
<sequence>MEWIRWLTEIDIKAVPVAGGKGANLGELTGAGFPVPPGFVVSVEAFRTSLREADIQRELDQQLAEAARVVNDPDSLSAVSDRLRDLVHQAGVSAQVRTALDKAYTELDHHDRVAVRSSATAEDAPHLSFAGVNASYTNVTGQEELAERVVDCWASMFSPRALAYRAAQDVREAPAMAVIVQSMVDADTSGVAFTANPATGSREELLVEASFGLGESVVSGAVEPDTYTIRKADLRLLDMNIGHKTHKIARDESGHQRRIEITGEAERRTLGDADLRDLGRLLVRVEEHYGAPQDVEWAICDGKLWLLQSRPITTLATHEQHGAQGTALASGLGASFGTASGPVRVIRTPAESGDLHDGDVLVAPMTAPDWLPAIRKAAALVTDSGGMTCHAAIVARELGLPCVVGTRSATKDLHDGMRVTVDGSSGTVTEETATAVTTSGRERPSAATGPAPSLATRIYVNLAMAERAGEVAAMDVDGVGLLRAEFLLTDALGGEHPGRVLARDGREGAITALVSAVKSITGAFMPRPVVYRAADFRSNEFRHLTGGEEHEPTEDNPMIGYRGCYRYVQDPSLFRMELEALARVREATPNLHLMIPFVRTRWELEQCLEEVDRSRLGRDRGLRRWVMAEVPSVQYWLPVYAGLGIDGVSIGSNDLTQLVLGVDRDSELCAPLFDESDPAVLDAIGRIVSAARRAGITSSLCGQAPSRDPAFAEHLVRLGITSISVNPDAVAAVRRTVDSAERRVLLEAARTRT</sequence>
<dbReference type="Gene3D" id="3.50.30.10">
    <property type="entry name" value="Phosphohistidine domain"/>
    <property type="match status" value="1"/>
</dbReference>
<dbReference type="Pfam" id="PF01326">
    <property type="entry name" value="PPDK_N"/>
    <property type="match status" value="1"/>
</dbReference>
<dbReference type="Pfam" id="PF00391">
    <property type="entry name" value="PEP-utilizers"/>
    <property type="match status" value="1"/>
</dbReference>
<protein>
    <recommendedName>
        <fullName evidence="6">Phosphoenolpyruvate synthase</fullName>
        <ecNumber evidence="5">2.7.9.2</ecNumber>
    </recommendedName>
    <alternativeName>
        <fullName evidence="13">Pyruvate, water dikinase</fullName>
    </alternativeName>
</protein>
<name>A0ABN1D4V9_SACER</name>
<evidence type="ECO:0000259" key="16">
    <source>
        <dbReference type="Pfam" id="PF01326"/>
    </source>
</evidence>
<dbReference type="InterPro" id="IPR008279">
    <property type="entry name" value="PEP-util_enz_mobile_dom"/>
</dbReference>
<dbReference type="EMBL" id="BAAAGS010000023">
    <property type="protein sequence ID" value="GAA0533913.1"/>
    <property type="molecule type" value="Genomic_DNA"/>
</dbReference>
<dbReference type="InterPro" id="IPR015813">
    <property type="entry name" value="Pyrv/PenolPyrv_kinase-like_dom"/>
</dbReference>
<dbReference type="PROSITE" id="PS00370">
    <property type="entry name" value="PEP_ENZYMES_PHOS_SITE"/>
    <property type="match status" value="1"/>
</dbReference>
<evidence type="ECO:0000256" key="13">
    <source>
        <dbReference type="ARBA" id="ARBA00033470"/>
    </source>
</evidence>
<evidence type="ECO:0000256" key="14">
    <source>
        <dbReference type="ARBA" id="ARBA00047700"/>
    </source>
</evidence>
<dbReference type="Gene3D" id="3.20.20.60">
    <property type="entry name" value="Phosphoenolpyruvate-binding domains"/>
    <property type="match status" value="1"/>
</dbReference>
<dbReference type="RefSeq" id="WP_009947285.1">
    <property type="nucleotide sequence ID" value="NZ_BAAAGS010000023.1"/>
</dbReference>
<evidence type="ECO:0000256" key="1">
    <source>
        <dbReference type="ARBA" id="ARBA00001946"/>
    </source>
</evidence>
<feature type="domain" description="Pyruvate phosphate dikinase AMP/ATP-binding" evidence="16">
    <location>
        <begin position="16"/>
        <end position="321"/>
    </location>
</feature>
<accession>A0ABN1D4V9</accession>
<comment type="function">
    <text evidence="2">Catalyzes the phosphorylation of pyruvate to phosphoenolpyruvate.</text>
</comment>
<comment type="caution">
    <text evidence="18">The sequence shown here is derived from an EMBL/GenBank/DDBJ whole genome shotgun (WGS) entry which is preliminary data.</text>
</comment>
<dbReference type="Pfam" id="PF02896">
    <property type="entry name" value="PEP-utilizers_C"/>
    <property type="match status" value="1"/>
</dbReference>
<dbReference type="InterPro" id="IPR040442">
    <property type="entry name" value="Pyrv_kinase-like_dom_sf"/>
</dbReference>
<dbReference type="PANTHER" id="PTHR43030:SF1">
    <property type="entry name" value="PHOSPHOENOLPYRUVATE SYNTHASE"/>
    <property type="match status" value="1"/>
</dbReference>
<comment type="pathway">
    <text evidence="3">Carbohydrate biosynthesis; gluconeogenesis.</text>
</comment>
<evidence type="ECO:0000256" key="11">
    <source>
        <dbReference type="ARBA" id="ARBA00022840"/>
    </source>
</evidence>
<keyword evidence="7" id="KW-0808">Transferase</keyword>
<dbReference type="Gene3D" id="3.30.1490.20">
    <property type="entry name" value="ATP-grasp fold, A domain"/>
    <property type="match status" value="1"/>
</dbReference>
<evidence type="ECO:0000259" key="15">
    <source>
        <dbReference type="Pfam" id="PF00391"/>
    </source>
</evidence>
<proteinExistence type="inferred from homology"/>
<evidence type="ECO:0000256" key="5">
    <source>
        <dbReference type="ARBA" id="ARBA00011996"/>
    </source>
</evidence>